<dbReference type="AlphaFoldDB" id="A0A8J6Q1V8"/>
<comment type="caution">
    <text evidence="1">The sequence shown here is derived from an EMBL/GenBank/DDBJ whole genome shotgun (WGS) entry which is preliminary data.</text>
</comment>
<reference evidence="1 2" key="1">
    <citation type="submission" date="2020-09" db="EMBL/GenBank/DDBJ databases">
        <title>TT11 complete genome.</title>
        <authorList>
            <person name="Wu Z."/>
        </authorList>
    </citation>
    <scope>NUCLEOTIDE SEQUENCE [LARGE SCALE GENOMIC DNA]</scope>
    <source>
        <strain evidence="1 2">TT11</strain>
    </source>
</reference>
<evidence type="ECO:0000313" key="2">
    <source>
        <dbReference type="Proteomes" id="UP000600588"/>
    </source>
</evidence>
<name>A0A8J6Q1V8_9FLAO</name>
<organism evidence="1 2">
    <name type="scientific">Aestuariibaculum sediminum</name>
    <dbReference type="NCBI Taxonomy" id="2770637"/>
    <lineage>
        <taxon>Bacteria</taxon>
        <taxon>Pseudomonadati</taxon>
        <taxon>Bacteroidota</taxon>
        <taxon>Flavobacteriia</taxon>
        <taxon>Flavobacteriales</taxon>
        <taxon>Flavobacteriaceae</taxon>
    </lineage>
</organism>
<dbReference type="Proteomes" id="UP000600588">
    <property type="component" value="Unassembled WGS sequence"/>
</dbReference>
<evidence type="ECO:0000313" key="1">
    <source>
        <dbReference type="EMBL" id="MBD0831304.1"/>
    </source>
</evidence>
<keyword evidence="2" id="KW-1185">Reference proteome</keyword>
<dbReference type="RefSeq" id="WP_188229067.1">
    <property type="nucleotide sequence ID" value="NZ_JACVXB010000001.1"/>
</dbReference>
<sequence>MKRNLYTEEEIILCCYIARFGKLEFDESDIFQIRNRSISSIKMKVQNIAAMLNEEGFQTDISISKLSGKPSGEKGRRTNWDLVKQLTDLDKKQFLSKCKEILKDNIKNEKA</sequence>
<accession>A0A8J6Q1V8</accession>
<dbReference type="EMBL" id="JACVXB010000001">
    <property type="protein sequence ID" value="MBD0831304.1"/>
    <property type="molecule type" value="Genomic_DNA"/>
</dbReference>
<protein>
    <submittedName>
        <fullName evidence="1">Uncharacterized protein</fullName>
    </submittedName>
</protein>
<gene>
    <name evidence="1" type="ORF">ICJ83_04080</name>
</gene>
<proteinExistence type="predicted"/>